<sequence length="160" mass="18549">MNYSEEEALRQLPEASSWPKVCGVGEYDHMELIDCIDLPSIPDYWITARLNTAFKGHASIWYKEMEEIHGRRPNGAHCSIVAREYLDNHFPNWEKQLLPTKAKSFTSTSVMMTYIGTIIKEIIIAHRKGNIRLQTEFSVLEHAHIQELLLETHFQSMYGI</sequence>
<name>A0A9Q3JJI4_9BASI</name>
<dbReference type="EMBL" id="AVOT02075937">
    <property type="protein sequence ID" value="MBW0564525.1"/>
    <property type="molecule type" value="Genomic_DNA"/>
</dbReference>
<keyword evidence="2" id="KW-1185">Reference proteome</keyword>
<dbReference type="OrthoDB" id="2507294at2759"/>
<dbReference type="AlphaFoldDB" id="A0A9Q3JJI4"/>
<gene>
    <name evidence="1" type="ORF">O181_104240</name>
</gene>
<evidence type="ECO:0000313" key="2">
    <source>
        <dbReference type="Proteomes" id="UP000765509"/>
    </source>
</evidence>
<evidence type="ECO:0000313" key="1">
    <source>
        <dbReference type="EMBL" id="MBW0564525.1"/>
    </source>
</evidence>
<organism evidence="1 2">
    <name type="scientific">Austropuccinia psidii MF-1</name>
    <dbReference type="NCBI Taxonomy" id="1389203"/>
    <lineage>
        <taxon>Eukaryota</taxon>
        <taxon>Fungi</taxon>
        <taxon>Dikarya</taxon>
        <taxon>Basidiomycota</taxon>
        <taxon>Pucciniomycotina</taxon>
        <taxon>Pucciniomycetes</taxon>
        <taxon>Pucciniales</taxon>
        <taxon>Sphaerophragmiaceae</taxon>
        <taxon>Austropuccinia</taxon>
    </lineage>
</organism>
<comment type="caution">
    <text evidence="1">The sequence shown here is derived from an EMBL/GenBank/DDBJ whole genome shotgun (WGS) entry which is preliminary data.</text>
</comment>
<protein>
    <submittedName>
        <fullName evidence="1">Uncharacterized protein</fullName>
    </submittedName>
</protein>
<proteinExistence type="predicted"/>
<accession>A0A9Q3JJI4</accession>
<reference evidence="1" key="1">
    <citation type="submission" date="2021-03" db="EMBL/GenBank/DDBJ databases">
        <title>Draft genome sequence of rust myrtle Austropuccinia psidii MF-1, a brazilian biotype.</title>
        <authorList>
            <person name="Quecine M.C."/>
            <person name="Pachon D.M.R."/>
            <person name="Bonatelli M.L."/>
            <person name="Correr F.H."/>
            <person name="Franceschini L.M."/>
            <person name="Leite T.F."/>
            <person name="Margarido G.R.A."/>
            <person name="Almeida C.A."/>
            <person name="Ferrarezi J.A."/>
            <person name="Labate C.A."/>
        </authorList>
    </citation>
    <scope>NUCLEOTIDE SEQUENCE</scope>
    <source>
        <strain evidence="1">MF-1</strain>
    </source>
</reference>
<dbReference type="Proteomes" id="UP000765509">
    <property type="component" value="Unassembled WGS sequence"/>
</dbReference>